<keyword evidence="7 8" id="KW-0472">Membrane</keyword>
<evidence type="ECO:0000256" key="2">
    <source>
        <dbReference type="ARBA" id="ARBA00022448"/>
    </source>
</evidence>
<keyword evidence="3" id="KW-1003">Cell membrane</keyword>
<dbReference type="InterPro" id="IPR026032">
    <property type="entry name" value="HcaT-like"/>
</dbReference>
<organism evidence="10 11">
    <name type="scientific">Sinimarinibacterium flocculans</name>
    <dbReference type="NCBI Taxonomy" id="985250"/>
    <lineage>
        <taxon>Bacteria</taxon>
        <taxon>Pseudomonadati</taxon>
        <taxon>Pseudomonadota</taxon>
        <taxon>Gammaproteobacteria</taxon>
        <taxon>Nevskiales</taxon>
        <taxon>Nevskiaceae</taxon>
        <taxon>Sinimarinibacterium</taxon>
    </lineage>
</organism>
<reference evidence="10 11" key="1">
    <citation type="submission" date="2018-04" db="EMBL/GenBank/DDBJ databases">
        <title>Genomic Encyclopedia of Type Strains, Phase IV (KMG-IV): sequencing the most valuable type-strain genomes for metagenomic binning, comparative biology and taxonomic classification.</title>
        <authorList>
            <person name="Goeker M."/>
        </authorList>
    </citation>
    <scope>NUCLEOTIDE SEQUENCE [LARGE SCALE GENOMIC DNA]</scope>
    <source>
        <strain evidence="10 11">DSM 104150</strain>
    </source>
</reference>
<feature type="transmembrane region" description="Helical" evidence="8">
    <location>
        <begin position="41"/>
        <end position="64"/>
    </location>
</feature>
<dbReference type="Proteomes" id="UP000248330">
    <property type="component" value="Unassembled WGS sequence"/>
</dbReference>
<feature type="transmembrane region" description="Helical" evidence="8">
    <location>
        <begin position="203"/>
        <end position="224"/>
    </location>
</feature>
<keyword evidence="5 8" id="KW-0812">Transmembrane</keyword>
<dbReference type="EMBL" id="QICN01000001">
    <property type="protein sequence ID" value="PXV71459.1"/>
    <property type="molecule type" value="Genomic_DNA"/>
</dbReference>
<dbReference type="AlphaFoldDB" id="A0A318EF86"/>
<feature type="transmembrane region" description="Helical" evidence="8">
    <location>
        <begin position="94"/>
        <end position="112"/>
    </location>
</feature>
<feature type="transmembrane region" description="Helical" evidence="8">
    <location>
        <begin position="236"/>
        <end position="256"/>
    </location>
</feature>
<evidence type="ECO:0000256" key="8">
    <source>
        <dbReference type="SAM" id="Phobius"/>
    </source>
</evidence>
<dbReference type="PIRSF" id="PIRSF004925">
    <property type="entry name" value="HcaT"/>
    <property type="match status" value="1"/>
</dbReference>
<dbReference type="OrthoDB" id="9150135at2"/>
<dbReference type="Gene3D" id="1.20.1250.20">
    <property type="entry name" value="MFS general substrate transporter like domains"/>
    <property type="match status" value="2"/>
</dbReference>
<dbReference type="PROSITE" id="PS50850">
    <property type="entry name" value="MFS"/>
    <property type="match status" value="1"/>
</dbReference>
<evidence type="ECO:0000256" key="4">
    <source>
        <dbReference type="ARBA" id="ARBA00022519"/>
    </source>
</evidence>
<feature type="transmembrane region" description="Helical" evidence="8">
    <location>
        <begin position="294"/>
        <end position="317"/>
    </location>
</feature>
<dbReference type="Pfam" id="PF12832">
    <property type="entry name" value="MFS_1_like"/>
    <property type="match status" value="1"/>
</dbReference>
<feature type="transmembrane region" description="Helical" evidence="8">
    <location>
        <begin position="133"/>
        <end position="152"/>
    </location>
</feature>
<dbReference type="InterPro" id="IPR024989">
    <property type="entry name" value="MFS_assoc_dom"/>
</dbReference>
<feature type="transmembrane region" description="Helical" evidence="8">
    <location>
        <begin position="71"/>
        <end position="88"/>
    </location>
</feature>
<dbReference type="GO" id="GO:0005886">
    <property type="term" value="C:plasma membrane"/>
    <property type="evidence" value="ECO:0007669"/>
    <property type="project" value="UniProtKB-SubCell"/>
</dbReference>
<dbReference type="GO" id="GO:0030395">
    <property type="term" value="F:lactose binding"/>
    <property type="evidence" value="ECO:0007669"/>
    <property type="project" value="TreeGrafter"/>
</dbReference>
<evidence type="ECO:0000256" key="5">
    <source>
        <dbReference type="ARBA" id="ARBA00022692"/>
    </source>
</evidence>
<dbReference type="PANTHER" id="PTHR23522:SF10">
    <property type="entry name" value="3-PHENYLPROPIONIC ACID TRANSPORTER-RELATED"/>
    <property type="match status" value="1"/>
</dbReference>
<evidence type="ECO:0000313" key="11">
    <source>
        <dbReference type="Proteomes" id="UP000248330"/>
    </source>
</evidence>
<evidence type="ECO:0000259" key="9">
    <source>
        <dbReference type="PROSITE" id="PS50850"/>
    </source>
</evidence>
<feature type="transmembrane region" description="Helical" evidence="8">
    <location>
        <begin position="12"/>
        <end position="29"/>
    </location>
</feature>
<keyword evidence="11" id="KW-1185">Reference proteome</keyword>
<feature type="transmembrane region" description="Helical" evidence="8">
    <location>
        <begin position="329"/>
        <end position="351"/>
    </location>
</feature>
<evidence type="ECO:0000313" key="10">
    <source>
        <dbReference type="EMBL" id="PXV71459.1"/>
    </source>
</evidence>
<feature type="domain" description="Major facilitator superfamily (MFS) profile" evidence="9">
    <location>
        <begin position="142"/>
        <end position="385"/>
    </location>
</feature>
<dbReference type="SUPFAM" id="SSF103473">
    <property type="entry name" value="MFS general substrate transporter"/>
    <property type="match status" value="1"/>
</dbReference>
<feature type="transmembrane region" description="Helical" evidence="8">
    <location>
        <begin position="357"/>
        <end position="375"/>
    </location>
</feature>
<evidence type="ECO:0000256" key="7">
    <source>
        <dbReference type="ARBA" id="ARBA00023136"/>
    </source>
</evidence>
<dbReference type="RefSeq" id="WP_110263572.1">
    <property type="nucleotide sequence ID" value="NZ_CAKZQT010000007.1"/>
</dbReference>
<dbReference type="GO" id="GO:0015528">
    <property type="term" value="F:lactose:proton symporter activity"/>
    <property type="evidence" value="ECO:0007669"/>
    <property type="project" value="TreeGrafter"/>
</dbReference>
<proteinExistence type="predicted"/>
<gene>
    <name evidence="10" type="ORF">C8D93_101510</name>
</gene>
<dbReference type="NCBIfam" id="NF037955">
    <property type="entry name" value="mfs"/>
    <property type="match status" value="1"/>
</dbReference>
<evidence type="ECO:0000256" key="6">
    <source>
        <dbReference type="ARBA" id="ARBA00022989"/>
    </source>
</evidence>
<feature type="transmembrane region" description="Helical" evidence="8">
    <location>
        <begin position="263"/>
        <end position="282"/>
    </location>
</feature>
<keyword evidence="4" id="KW-0997">Cell inner membrane</keyword>
<dbReference type="PANTHER" id="PTHR23522">
    <property type="entry name" value="BLL5896 PROTEIN"/>
    <property type="match status" value="1"/>
</dbReference>
<comment type="caution">
    <text evidence="10">The sequence shown here is derived from an EMBL/GenBank/DDBJ whole genome shotgun (WGS) entry which is preliminary data.</text>
</comment>
<keyword evidence="6 8" id="KW-1133">Transmembrane helix</keyword>
<dbReference type="InterPro" id="IPR036259">
    <property type="entry name" value="MFS_trans_sf"/>
</dbReference>
<evidence type="ECO:0000256" key="1">
    <source>
        <dbReference type="ARBA" id="ARBA00004429"/>
    </source>
</evidence>
<dbReference type="InterPro" id="IPR020846">
    <property type="entry name" value="MFS_dom"/>
</dbReference>
<feature type="transmembrane region" description="Helical" evidence="8">
    <location>
        <begin position="158"/>
        <end position="178"/>
    </location>
</feature>
<sequence length="385" mass="42339">MSRRSIGPRLASFYFFYYATVGAFMPYWAPYLEARGFTALQMGVAFALMGVMRSIVPIAWGWWADARGGRIYLIRWASLAALLTFMSIPFVDGVWWIGGLMVAYTLFWHALLPQFEVVTLNHLLASGGDYSRIRLWGSVGFVVAVLGLGALLDLTGMLWLPWLVGCFWLGMAGATWAVPEPPDAYSRDTPRVPILSVLSRREVIAFLLVCFCSQLSFAPYYNFFTLFLEHHGYRRSLAGVLWTVGVVAEIGLFLVIGRYIRRYGARAVLLLALGTTALRWTLTATLVDSLAVLVLSQLLHATSFGAYHSVAVFYVQRLFPGALQGRGQAVYNAVAYGIGGSIGSLGSGLLWDRVSPDAAFVAAALVAALGLIIAWRRLPGEAERL</sequence>
<protein>
    <submittedName>
        <fullName evidence="10">PPP family 3-phenylpropionic acid transporter</fullName>
    </submittedName>
</protein>
<accession>A0A318EF86</accession>
<keyword evidence="2" id="KW-0813">Transport</keyword>
<evidence type="ECO:0000256" key="3">
    <source>
        <dbReference type="ARBA" id="ARBA00022475"/>
    </source>
</evidence>
<name>A0A318EF86_9GAMM</name>
<comment type="subcellular location">
    <subcellularLocation>
        <location evidence="1">Cell inner membrane</location>
        <topology evidence="1">Multi-pass membrane protein</topology>
    </subcellularLocation>
</comment>